<comment type="caution">
    <text evidence="1">The sequence shown here is derived from an EMBL/GenBank/DDBJ whole genome shotgun (WGS) entry which is preliminary data.</text>
</comment>
<organism evidence="1 2">
    <name type="scientific">Roseibium denhamense</name>
    <dbReference type="NCBI Taxonomy" id="76305"/>
    <lineage>
        <taxon>Bacteria</taxon>
        <taxon>Pseudomonadati</taxon>
        <taxon>Pseudomonadota</taxon>
        <taxon>Alphaproteobacteria</taxon>
        <taxon>Hyphomicrobiales</taxon>
        <taxon>Stappiaceae</taxon>
        <taxon>Roseibium</taxon>
    </lineage>
</organism>
<dbReference type="EMBL" id="FXTT01000004">
    <property type="protein sequence ID" value="SMP30695.1"/>
    <property type="molecule type" value="Genomic_DNA"/>
</dbReference>
<keyword evidence="2" id="KW-1185">Reference proteome</keyword>
<reference evidence="1 2" key="1">
    <citation type="submission" date="2017-05" db="EMBL/GenBank/DDBJ databases">
        <authorList>
            <person name="Varghese N."/>
            <person name="Submissions S."/>
        </authorList>
    </citation>
    <scope>NUCLEOTIDE SEQUENCE [LARGE SCALE GENOMIC DNA]</scope>
    <source>
        <strain evidence="1 2">DSM 15949</strain>
    </source>
</reference>
<proteinExistence type="predicted"/>
<gene>
    <name evidence="1" type="ORF">SAMN06265374_3313</name>
</gene>
<evidence type="ECO:0000313" key="1">
    <source>
        <dbReference type="EMBL" id="SMP30695.1"/>
    </source>
</evidence>
<dbReference type="Proteomes" id="UP001157914">
    <property type="component" value="Unassembled WGS sequence"/>
</dbReference>
<evidence type="ECO:0000313" key="2">
    <source>
        <dbReference type="Proteomes" id="UP001157914"/>
    </source>
</evidence>
<accession>A0ABY1PBB9</accession>
<protein>
    <submittedName>
        <fullName evidence="1">Uncharacterized protein</fullName>
    </submittedName>
</protein>
<sequence>MAHSLFEPPPEPIHEKVIRHMRDYRGKRQTKTPNIAERLTAADPALARQAERLDARGRQMLLRVVFTDNA</sequence>
<name>A0ABY1PBB9_9HYPH</name>